<dbReference type="InterPro" id="IPR038466">
    <property type="entry name" value="S8_pro-domain_sf"/>
</dbReference>
<keyword evidence="1" id="KW-0645">Protease</keyword>
<dbReference type="RefSeq" id="XP_013861895.1">
    <property type="nucleotide sequence ID" value="XM_014006441.1"/>
</dbReference>
<dbReference type="Gene3D" id="3.30.70.850">
    <property type="entry name" value="Peptidase S8, pro-domain"/>
    <property type="match status" value="1"/>
</dbReference>
<feature type="domain" description="Peptidase S8 pro-domain" evidence="10">
    <location>
        <begin position="24"/>
        <end position="99"/>
    </location>
</feature>
<feature type="non-terminal residue" evidence="12">
    <location>
        <position position="115"/>
    </location>
</feature>
<keyword evidence="4" id="KW-0378">Hydrolase</keyword>
<evidence type="ECO:0000256" key="8">
    <source>
        <dbReference type="SAM" id="MobiDB-lite"/>
    </source>
</evidence>
<dbReference type="KEGG" id="alim:106516207"/>
<feature type="region of interest" description="Disordered" evidence="8">
    <location>
        <begin position="95"/>
        <end position="115"/>
    </location>
</feature>
<evidence type="ECO:0000259" key="10">
    <source>
        <dbReference type="Pfam" id="PF16470"/>
    </source>
</evidence>
<evidence type="ECO:0000313" key="12">
    <source>
        <dbReference type="RefSeq" id="XP_013861895.1"/>
    </source>
</evidence>
<reference evidence="12" key="1">
    <citation type="submission" date="2025-08" db="UniProtKB">
        <authorList>
            <consortium name="RefSeq"/>
        </authorList>
    </citation>
    <scope>IDENTIFICATION</scope>
    <source>
        <strain evidence="12">Quisiro</strain>
        <tissue evidence="12">Liver</tissue>
    </source>
</reference>
<dbReference type="STRING" id="52670.A0A2I4B2B2"/>
<dbReference type="OrthoDB" id="6156546at2759"/>
<dbReference type="GO" id="GO:0016486">
    <property type="term" value="P:peptide hormone processing"/>
    <property type="evidence" value="ECO:0007669"/>
    <property type="project" value="TreeGrafter"/>
</dbReference>
<evidence type="ECO:0000256" key="7">
    <source>
        <dbReference type="ARBA" id="ARBA00023180"/>
    </source>
</evidence>
<dbReference type="InterPro" id="IPR032815">
    <property type="entry name" value="S8_pro-domain"/>
</dbReference>
<dbReference type="GeneID" id="106516207"/>
<dbReference type="GO" id="GO:0005802">
    <property type="term" value="C:trans-Golgi network"/>
    <property type="evidence" value="ECO:0007669"/>
    <property type="project" value="TreeGrafter"/>
</dbReference>
<dbReference type="SUPFAM" id="SSF54897">
    <property type="entry name" value="Protease propeptides/inhibitors"/>
    <property type="match status" value="1"/>
</dbReference>
<dbReference type="GO" id="GO:0000139">
    <property type="term" value="C:Golgi membrane"/>
    <property type="evidence" value="ECO:0007669"/>
    <property type="project" value="TreeGrafter"/>
</dbReference>
<keyword evidence="5" id="KW-0720">Serine protease</keyword>
<keyword evidence="3 9" id="KW-0732">Signal</keyword>
<feature type="compositionally biased region" description="Polar residues" evidence="8">
    <location>
        <begin position="106"/>
        <end position="115"/>
    </location>
</feature>
<accession>A0A2I4B2B2</accession>
<evidence type="ECO:0000256" key="5">
    <source>
        <dbReference type="ARBA" id="ARBA00022825"/>
    </source>
</evidence>
<dbReference type="PANTHER" id="PTHR42884:SF31">
    <property type="entry name" value="PROPROTEIN CONVERTASE SUBTILISIN_KEXIN TYPE 5"/>
    <property type="match status" value="1"/>
</dbReference>
<evidence type="ECO:0000256" key="6">
    <source>
        <dbReference type="ARBA" id="ARBA00023145"/>
    </source>
</evidence>
<dbReference type="AlphaFoldDB" id="A0A2I4B2B2"/>
<feature type="chain" id="PRO_5014156231" evidence="9">
    <location>
        <begin position="18"/>
        <end position="115"/>
    </location>
</feature>
<dbReference type="FunFam" id="3.30.70.850:FF:000001">
    <property type="entry name" value="Proprotein convertase subtilisin/kexin type 5"/>
    <property type="match status" value="1"/>
</dbReference>
<dbReference type="GO" id="GO:0004252">
    <property type="term" value="F:serine-type endopeptidase activity"/>
    <property type="evidence" value="ECO:0007669"/>
    <property type="project" value="TreeGrafter"/>
</dbReference>
<keyword evidence="11" id="KW-1185">Reference proteome</keyword>
<keyword evidence="2" id="KW-0165">Cleavage on pair of basic residues</keyword>
<proteinExistence type="predicted"/>
<sequence>MLFFTLWMGALLQFCPAMIYTNNWALKIRGDLELVNRIAEKYGFTNMGQIGDLKSYYSFRHLKTANHSTESNTEVTNHIAKETKVEWLQQQVVHRRAKRTSGKSHVYSSNIEPKD</sequence>
<feature type="signal peptide" evidence="9">
    <location>
        <begin position="1"/>
        <end position="17"/>
    </location>
</feature>
<dbReference type="InParanoid" id="A0A2I4B2B2"/>
<protein>
    <submittedName>
        <fullName evidence="12">Proprotein convertase subtilisin/kexin type 5</fullName>
    </submittedName>
</protein>
<evidence type="ECO:0000256" key="4">
    <source>
        <dbReference type="ARBA" id="ARBA00022801"/>
    </source>
</evidence>
<name>A0A2I4B2B2_AUSLI</name>
<evidence type="ECO:0000256" key="9">
    <source>
        <dbReference type="SAM" id="SignalP"/>
    </source>
</evidence>
<gene>
    <name evidence="12" type="primary">LOC106516207</name>
</gene>
<dbReference type="PANTHER" id="PTHR42884">
    <property type="entry name" value="PROPROTEIN CONVERTASE SUBTILISIN/KEXIN-RELATED"/>
    <property type="match status" value="1"/>
</dbReference>
<evidence type="ECO:0000256" key="1">
    <source>
        <dbReference type="ARBA" id="ARBA00022670"/>
    </source>
</evidence>
<dbReference type="Proteomes" id="UP000192220">
    <property type="component" value="Unplaced"/>
</dbReference>
<evidence type="ECO:0000256" key="2">
    <source>
        <dbReference type="ARBA" id="ARBA00022685"/>
    </source>
</evidence>
<evidence type="ECO:0000256" key="3">
    <source>
        <dbReference type="ARBA" id="ARBA00022729"/>
    </source>
</evidence>
<keyword evidence="7" id="KW-0325">Glycoprotein</keyword>
<evidence type="ECO:0000313" key="11">
    <source>
        <dbReference type="Proteomes" id="UP000192220"/>
    </source>
</evidence>
<keyword evidence="6" id="KW-0865">Zymogen</keyword>
<organism evidence="11 12">
    <name type="scientific">Austrofundulus limnaeus</name>
    <name type="common">Annual killifish</name>
    <dbReference type="NCBI Taxonomy" id="52670"/>
    <lineage>
        <taxon>Eukaryota</taxon>
        <taxon>Metazoa</taxon>
        <taxon>Chordata</taxon>
        <taxon>Craniata</taxon>
        <taxon>Vertebrata</taxon>
        <taxon>Euteleostomi</taxon>
        <taxon>Actinopterygii</taxon>
        <taxon>Neopterygii</taxon>
        <taxon>Teleostei</taxon>
        <taxon>Neoteleostei</taxon>
        <taxon>Acanthomorphata</taxon>
        <taxon>Ovalentaria</taxon>
        <taxon>Atherinomorphae</taxon>
        <taxon>Cyprinodontiformes</taxon>
        <taxon>Rivulidae</taxon>
        <taxon>Austrofundulus</taxon>
    </lineage>
</organism>
<dbReference type="Pfam" id="PF16470">
    <property type="entry name" value="S8_pro-domain"/>
    <property type="match status" value="1"/>
</dbReference>